<evidence type="ECO:0000313" key="2">
    <source>
        <dbReference type="Proteomes" id="UP001054252"/>
    </source>
</evidence>
<accession>A0AAV5I4T4</accession>
<dbReference type="AlphaFoldDB" id="A0AAV5I4T4"/>
<proteinExistence type="predicted"/>
<evidence type="ECO:0000313" key="1">
    <source>
        <dbReference type="EMBL" id="GKU92897.1"/>
    </source>
</evidence>
<organism evidence="1 2">
    <name type="scientific">Rubroshorea leprosula</name>
    <dbReference type="NCBI Taxonomy" id="152421"/>
    <lineage>
        <taxon>Eukaryota</taxon>
        <taxon>Viridiplantae</taxon>
        <taxon>Streptophyta</taxon>
        <taxon>Embryophyta</taxon>
        <taxon>Tracheophyta</taxon>
        <taxon>Spermatophyta</taxon>
        <taxon>Magnoliopsida</taxon>
        <taxon>eudicotyledons</taxon>
        <taxon>Gunneridae</taxon>
        <taxon>Pentapetalae</taxon>
        <taxon>rosids</taxon>
        <taxon>malvids</taxon>
        <taxon>Malvales</taxon>
        <taxon>Dipterocarpaceae</taxon>
        <taxon>Rubroshorea</taxon>
    </lineage>
</organism>
<comment type="caution">
    <text evidence="1">The sequence shown here is derived from an EMBL/GenBank/DDBJ whole genome shotgun (WGS) entry which is preliminary data.</text>
</comment>
<protein>
    <submittedName>
        <fullName evidence="1">Uncharacterized protein</fullName>
    </submittedName>
</protein>
<dbReference type="Proteomes" id="UP001054252">
    <property type="component" value="Unassembled WGS sequence"/>
</dbReference>
<name>A0AAV5I4T4_9ROSI</name>
<keyword evidence="2" id="KW-1185">Reference proteome</keyword>
<gene>
    <name evidence="1" type="ORF">SLEP1_g6560</name>
</gene>
<sequence length="91" mass="10348">MFYLLSDASHYFTQWWGVMFEHNKEDKGKAGKQHAYCRQYNNVCIHPLMNFMSDSTTSTLEAETHNDVTIDTANAASVGNGARDVIIIPKY</sequence>
<dbReference type="EMBL" id="BPVZ01000006">
    <property type="protein sequence ID" value="GKU92897.1"/>
    <property type="molecule type" value="Genomic_DNA"/>
</dbReference>
<reference evidence="1 2" key="1">
    <citation type="journal article" date="2021" name="Commun. Biol.">
        <title>The genome of Shorea leprosula (Dipterocarpaceae) highlights the ecological relevance of drought in aseasonal tropical rainforests.</title>
        <authorList>
            <person name="Ng K.K.S."/>
            <person name="Kobayashi M.J."/>
            <person name="Fawcett J.A."/>
            <person name="Hatakeyama M."/>
            <person name="Paape T."/>
            <person name="Ng C.H."/>
            <person name="Ang C.C."/>
            <person name="Tnah L.H."/>
            <person name="Lee C.T."/>
            <person name="Nishiyama T."/>
            <person name="Sese J."/>
            <person name="O'Brien M.J."/>
            <person name="Copetti D."/>
            <person name="Mohd Noor M.I."/>
            <person name="Ong R.C."/>
            <person name="Putra M."/>
            <person name="Sireger I.Z."/>
            <person name="Indrioko S."/>
            <person name="Kosugi Y."/>
            <person name="Izuno A."/>
            <person name="Isagi Y."/>
            <person name="Lee S.L."/>
            <person name="Shimizu K.K."/>
        </authorList>
    </citation>
    <scope>NUCLEOTIDE SEQUENCE [LARGE SCALE GENOMIC DNA]</scope>
    <source>
        <strain evidence="1">214</strain>
    </source>
</reference>